<feature type="region of interest" description="Disordered" evidence="1">
    <location>
        <begin position="191"/>
        <end position="211"/>
    </location>
</feature>
<reference evidence="2" key="1">
    <citation type="journal article" date="2019" name="Sci. Rep.">
        <title>Draft genome of Tanacetum cinerariifolium, the natural source of mosquito coil.</title>
        <authorList>
            <person name="Yamashiro T."/>
            <person name="Shiraishi A."/>
            <person name="Satake H."/>
            <person name="Nakayama K."/>
        </authorList>
    </citation>
    <scope>NUCLEOTIDE SEQUENCE</scope>
</reference>
<feature type="compositionally biased region" description="Basic and acidic residues" evidence="1">
    <location>
        <begin position="396"/>
        <end position="409"/>
    </location>
</feature>
<organism evidence="2">
    <name type="scientific">Tanacetum cinerariifolium</name>
    <name type="common">Dalmatian daisy</name>
    <name type="synonym">Chrysanthemum cinerariifolium</name>
    <dbReference type="NCBI Taxonomy" id="118510"/>
    <lineage>
        <taxon>Eukaryota</taxon>
        <taxon>Viridiplantae</taxon>
        <taxon>Streptophyta</taxon>
        <taxon>Embryophyta</taxon>
        <taxon>Tracheophyta</taxon>
        <taxon>Spermatophyta</taxon>
        <taxon>Magnoliopsida</taxon>
        <taxon>eudicotyledons</taxon>
        <taxon>Gunneridae</taxon>
        <taxon>Pentapetalae</taxon>
        <taxon>asterids</taxon>
        <taxon>campanulids</taxon>
        <taxon>Asterales</taxon>
        <taxon>Asteraceae</taxon>
        <taxon>Asteroideae</taxon>
        <taxon>Anthemideae</taxon>
        <taxon>Anthemidinae</taxon>
        <taxon>Tanacetum</taxon>
    </lineage>
</organism>
<dbReference type="AlphaFoldDB" id="A0A699GHK7"/>
<name>A0A699GHK7_TANCI</name>
<feature type="compositionally biased region" description="Basic residues" evidence="1">
    <location>
        <begin position="410"/>
        <end position="419"/>
    </location>
</feature>
<accession>A0A699GHK7</accession>
<sequence length="633" mass="65532">MARVERPTPHDPRLLVAHVVLPGGSRGAGAAGQARRHGRRTGLPAGGRGHRPLGPVPDRQCRRRAEHLRIRRGADAVPDRPGTGTAQAVVAAPSHLRLGRLAGGGRERRPGGRRHCLRHRMEDRAGGGTGVVAVVHRHRAGHAGRAQTFTEPGRRGQLFHLVIPGHRRHSHDRAGAAAGRRRCRAQRPRLVEGRETAGRAADPGCVRPLPGQSPDALPGPYRFARIVYRVCAAAGDRYLPADGMGGTVAGAGHVYGRRAAGRFGIPAPADQRPGTVQGPAAGPVLHGGGHVGRLQRAAGPSAAGRGADRGPAVAQGRAAVRHVVLVRHSARPAPVLCAADVAGRRICLRGVRHGRRGARAGAGNVGPAGRGGHAVDGGHAAAAVAARPAGGAAPAHRQEKARGRQDCRGKSGHHCRFRALRPDRGPPAGRQPHRRDRAGPRPGPDRAAAQIRLRGVLWRRHPHRPAGSGRCGQGQRAGDRHRFRGRQPGAGGRRARALSGTDHPGAGPQRQPLLLAARPRRDADRTRNVRGVAAAGRQGAGATGLWRRARGTGRENLPHPQPENAAGSVSAPAGPGPGGVDHPPRPPGAGRDDGRRCASVPGCGVGAAGGAEVTASLPLSGAVRPTSSTYAAA</sequence>
<protein>
    <submittedName>
        <fullName evidence="2">Uncharacterized protein</fullName>
    </submittedName>
</protein>
<evidence type="ECO:0000313" key="2">
    <source>
        <dbReference type="EMBL" id="GEU28288.1"/>
    </source>
</evidence>
<evidence type="ECO:0000256" key="1">
    <source>
        <dbReference type="SAM" id="MobiDB-lite"/>
    </source>
</evidence>
<feature type="region of interest" description="Disordered" evidence="1">
    <location>
        <begin position="357"/>
        <end position="446"/>
    </location>
</feature>
<feature type="region of interest" description="Disordered" evidence="1">
    <location>
        <begin position="25"/>
        <end position="58"/>
    </location>
</feature>
<feature type="compositionally biased region" description="Gly residues" evidence="1">
    <location>
        <begin position="363"/>
        <end position="375"/>
    </location>
</feature>
<feature type="compositionally biased region" description="Low complexity" evidence="1">
    <location>
        <begin position="508"/>
        <end position="517"/>
    </location>
</feature>
<feature type="compositionally biased region" description="Low complexity" evidence="1">
    <location>
        <begin position="377"/>
        <end position="395"/>
    </location>
</feature>
<proteinExistence type="predicted"/>
<dbReference type="EMBL" id="BKCJ010000003">
    <property type="protein sequence ID" value="GEU28288.1"/>
    <property type="molecule type" value="Genomic_DNA"/>
</dbReference>
<comment type="caution">
    <text evidence="2">The sequence shown here is derived from an EMBL/GenBank/DDBJ whole genome shotgun (WGS) entry which is preliminary data.</text>
</comment>
<gene>
    <name evidence="2" type="ORF">Tci_000266</name>
</gene>
<feature type="region of interest" description="Disordered" evidence="1">
    <location>
        <begin position="459"/>
        <end position="610"/>
    </location>
</feature>